<feature type="transmembrane region" description="Helical" evidence="8">
    <location>
        <begin position="351"/>
        <end position="373"/>
    </location>
</feature>
<accession>A0ABX0JLG2</accession>
<proteinExistence type="inferred from homology"/>
<feature type="transmembrane region" description="Helical" evidence="8">
    <location>
        <begin position="156"/>
        <end position="175"/>
    </location>
</feature>
<evidence type="ECO:0000313" key="9">
    <source>
        <dbReference type="EMBL" id="NHN84191.1"/>
    </source>
</evidence>
<dbReference type="InterPro" id="IPR001734">
    <property type="entry name" value="Na/solute_symporter"/>
</dbReference>
<feature type="transmembrane region" description="Helical" evidence="8">
    <location>
        <begin position="65"/>
        <end position="91"/>
    </location>
</feature>
<dbReference type="Gene3D" id="1.20.1730.10">
    <property type="entry name" value="Sodium/glucose cotransporter"/>
    <property type="match status" value="1"/>
</dbReference>
<keyword evidence="3" id="KW-0813">Transport</keyword>
<evidence type="ECO:0000256" key="4">
    <source>
        <dbReference type="ARBA" id="ARBA00022692"/>
    </source>
</evidence>
<evidence type="ECO:0000256" key="3">
    <source>
        <dbReference type="ARBA" id="ARBA00022448"/>
    </source>
</evidence>
<keyword evidence="5 8" id="KW-1133">Transmembrane helix</keyword>
<dbReference type="RefSeq" id="WP_173582562.1">
    <property type="nucleotide sequence ID" value="NZ_WOTB01000005.1"/>
</dbReference>
<evidence type="ECO:0000256" key="5">
    <source>
        <dbReference type="ARBA" id="ARBA00022989"/>
    </source>
</evidence>
<dbReference type="InterPro" id="IPR050277">
    <property type="entry name" value="Sodium:Solute_Symporter"/>
</dbReference>
<feature type="transmembrane region" description="Helical" evidence="8">
    <location>
        <begin position="227"/>
        <end position="249"/>
    </location>
</feature>
<comment type="subcellular location">
    <subcellularLocation>
        <location evidence="1">Membrane</location>
        <topology evidence="1">Multi-pass membrane protein</topology>
    </subcellularLocation>
</comment>
<organism evidence="9 10">
    <name type="scientific">Acetobacter musti</name>
    <dbReference type="NCBI Taxonomy" id="864732"/>
    <lineage>
        <taxon>Bacteria</taxon>
        <taxon>Pseudomonadati</taxon>
        <taxon>Pseudomonadota</taxon>
        <taxon>Alphaproteobacteria</taxon>
        <taxon>Acetobacterales</taxon>
        <taxon>Acetobacteraceae</taxon>
        <taxon>Acetobacter</taxon>
    </lineage>
</organism>
<keyword evidence="4 8" id="KW-0812">Transmembrane</keyword>
<comment type="caution">
    <text evidence="9">The sequence shown here is derived from an EMBL/GenBank/DDBJ whole genome shotgun (WGS) entry which is preliminary data.</text>
</comment>
<name>A0ABX0JLG2_9PROT</name>
<reference evidence="9 10" key="1">
    <citation type="journal article" date="2020" name="Int. J. Syst. Evol. Microbiol.">
        <title>Novel acetic acid bacteria from cider fermentations: Acetobacter conturbans sp. nov. and Acetobacter fallax sp. nov.</title>
        <authorList>
            <person name="Sombolestani A.S."/>
            <person name="Cleenwerck I."/>
            <person name="Cnockaert M."/>
            <person name="Borremans W."/>
            <person name="Wieme A.D."/>
            <person name="De Vuyst L."/>
            <person name="Vandamme P."/>
        </authorList>
    </citation>
    <scope>NUCLEOTIDE SEQUENCE [LARGE SCALE GENOMIC DNA]</scope>
    <source>
        <strain evidence="9 10">LMG 30640</strain>
    </source>
</reference>
<keyword evidence="6 8" id="KW-0472">Membrane</keyword>
<evidence type="ECO:0000256" key="7">
    <source>
        <dbReference type="RuleBase" id="RU362091"/>
    </source>
</evidence>
<feature type="transmembrane region" description="Helical" evidence="8">
    <location>
        <begin position="306"/>
        <end position="330"/>
    </location>
</feature>
<evidence type="ECO:0000256" key="8">
    <source>
        <dbReference type="SAM" id="Phobius"/>
    </source>
</evidence>
<dbReference type="Pfam" id="PF00474">
    <property type="entry name" value="SSF"/>
    <property type="match status" value="1"/>
</dbReference>
<dbReference type="PROSITE" id="PS50283">
    <property type="entry name" value="NA_SOLUT_SYMP_3"/>
    <property type="match status" value="1"/>
</dbReference>
<feature type="transmembrane region" description="Helical" evidence="8">
    <location>
        <begin position="261"/>
        <end position="281"/>
    </location>
</feature>
<feature type="transmembrane region" description="Helical" evidence="8">
    <location>
        <begin position="119"/>
        <end position="136"/>
    </location>
</feature>
<sequence length="459" mass="49568">MTRFVFIAILAASLLTAWWSRGGRRHDEIHDYFVASRQFGGLLLFFLAAGETYSLGVLTAFPGGVYLHGTSFCIWFTAYVVLAFPVGYFLAPMIWNAARRYDPVTVSDLFCRHFRSRTLEILVSLVAIVFMIPWGVMQFMGLTMVLQGLGFTLPSWVLMTVAAILAYSYTAISGIRAPAYVSVIKDTLLLAAIVVVGLAIFRLPHGYQTMLQGLDDPVFTGRDIRVMITNTLFQASGLFLFPAAIASFFTARNPQAIRRAMIAMPLYMTMFVFLMLTAFYARGAFGSGLSPNHIFIDTARHLLSPWLIGVVAGGAALSGLVVLASTCLVIGPLLTHNLLKGLSERHQKRGAQFISVIYLIASMLGATWAASIAATMNNLSYFGLTQLLPGVLIIGLDLSVPASGVIAGLITGVTIPTVLFLGGIDTNGINPGLIGLAFNAAIVTAVSLRSRHGLAQTPR</sequence>
<feature type="transmembrane region" description="Helical" evidence="8">
    <location>
        <begin position="187"/>
        <end position="207"/>
    </location>
</feature>
<evidence type="ECO:0000313" key="10">
    <source>
        <dbReference type="Proteomes" id="UP000635278"/>
    </source>
</evidence>
<dbReference type="EMBL" id="WOTB01000005">
    <property type="protein sequence ID" value="NHN84191.1"/>
    <property type="molecule type" value="Genomic_DNA"/>
</dbReference>
<feature type="transmembrane region" description="Helical" evidence="8">
    <location>
        <begin position="429"/>
        <end position="448"/>
    </location>
</feature>
<protein>
    <submittedName>
        <fullName evidence="9">Sodium:solute symporter</fullName>
    </submittedName>
</protein>
<evidence type="ECO:0000256" key="2">
    <source>
        <dbReference type="ARBA" id="ARBA00006434"/>
    </source>
</evidence>
<comment type="similarity">
    <text evidence="2 7">Belongs to the sodium:solute symporter (SSF) (TC 2.A.21) family.</text>
</comment>
<dbReference type="InterPro" id="IPR038377">
    <property type="entry name" value="Na/Glc_symporter_sf"/>
</dbReference>
<evidence type="ECO:0000256" key="6">
    <source>
        <dbReference type="ARBA" id="ARBA00023136"/>
    </source>
</evidence>
<keyword evidence="10" id="KW-1185">Reference proteome</keyword>
<gene>
    <name evidence="9" type="ORF">GOB93_05975</name>
</gene>
<dbReference type="Proteomes" id="UP000635278">
    <property type="component" value="Unassembled WGS sequence"/>
</dbReference>
<evidence type="ECO:0000256" key="1">
    <source>
        <dbReference type="ARBA" id="ARBA00004141"/>
    </source>
</evidence>
<feature type="transmembrane region" description="Helical" evidence="8">
    <location>
        <begin position="405"/>
        <end position="423"/>
    </location>
</feature>
<dbReference type="PANTHER" id="PTHR48086">
    <property type="entry name" value="SODIUM/PROLINE SYMPORTER-RELATED"/>
    <property type="match status" value="1"/>
</dbReference>